<evidence type="ECO:0000256" key="6">
    <source>
        <dbReference type="ARBA" id="ARBA00022692"/>
    </source>
</evidence>
<feature type="transmembrane region" description="Helical" evidence="11">
    <location>
        <begin position="91"/>
        <end position="112"/>
    </location>
</feature>
<evidence type="ECO:0000256" key="8">
    <source>
        <dbReference type="ARBA" id="ARBA00023136"/>
    </source>
</evidence>
<keyword evidence="6 11" id="KW-0812">Transmembrane</keyword>
<comment type="function">
    <text evidence="9">Part of the ABC transporter complex LsrABCD involved in autoinducer 2 (AI-2) import. Probably responsible for the translocation of the substrate across the membrane.</text>
</comment>
<evidence type="ECO:0000256" key="3">
    <source>
        <dbReference type="ARBA" id="ARBA00022448"/>
    </source>
</evidence>
<evidence type="ECO:0000313" key="13">
    <source>
        <dbReference type="Proteomes" id="UP001242480"/>
    </source>
</evidence>
<dbReference type="PANTHER" id="PTHR32196:SF71">
    <property type="entry name" value="AUTOINDUCER 2 IMPORT SYSTEM PERMEASE PROTEIN LSRD"/>
    <property type="match status" value="1"/>
</dbReference>
<dbReference type="PANTHER" id="PTHR32196">
    <property type="entry name" value="ABC TRANSPORTER PERMEASE PROTEIN YPHD-RELATED-RELATED"/>
    <property type="match status" value="1"/>
</dbReference>
<keyword evidence="4" id="KW-1003">Cell membrane</keyword>
<keyword evidence="8 11" id="KW-0472">Membrane</keyword>
<feature type="transmembrane region" description="Helical" evidence="11">
    <location>
        <begin position="211"/>
        <end position="232"/>
    </location>
</feature>
<keyword evidence="5" id="KW-0997">Cell inner membrane</keyword>
<comment type="subunit">
    <text evidence="2">The complex is composed of two ATP-binding proteins (LsrA), two transmembrane proteins (LsrC and LsrD) and a solute-binding protein (LsrB).</text>
</comment>
<dbReference type="EMBL" id="JAUSVX010000031">
    <property type="protein sequence ID" value="MDQ0475176.1"/>
    <property type="molecule type" value="Genomic_DNA"/>
</dbReference>
<dbReference type="Proteomes" id="UP001242480">
    <property type="component" value="Unassembled WGS sequence"/>
</dbReference>
<name>A0ABU0JLK4_9HYPH</name>
<evidence type="ECO:0000256" key="5">
    <source>
        <dbReference type="ARBA" id="ARBA00022519"/>
    </source>
</evidence>
<evidence type="ECO:0000313" key="12">
    <source>
        <dbReference type="EMBL" id="MDQ0475176.1"/>
    </source>
</evidence>
<dbReference type="RefSeq" id="WP_307286037.1">
    <property type="nucleotide sequence ID" value="NZ_JAUSVX010000031.1"/>
</dbReference>
<organism evidence="12 13">
    <name type="scientific">Labrys wisconsinensis</name>
    <dbReference type="NCBI Taxonomy" id="425677"/>
    <lineage>
        <taxon>Bacteria</taxon>
        <taxon>Pseudomonadati</taxon>
        <taxon>Pseudomonadota</taxon>
        <taxon>Alphaproteobacteria</taxon>
        <taxon>Hyphomicrobiales</taxon>
        <taxon>Xanthobacteraceae</taxon>
        <taxon>Labrys</taxon>
    </lineage>
</organism>
<evidence type="ECO:0000256" key="4">
    <source>
        <dbReference type="ARBA" id="ARBA00022475"/>
    </source>
</evidence>
<comment type="caution">
    <text evidence="12">The sequence shown here is derived from an EMBL/GenBank/DDBJ whole genome shotgun (WGS) entry which is preliminary data.</text>
</comment>
<feature type="transmembrane region" description="Helical" evidence="11">
    <location>
        <begin position="244"/>
        <end position="273"/>
    </location>
</feature>
<protein>
    <recommendedName>
        <fullName evidence="10">Autoinducer 2 import system permease protein LsrD</fullName>
    </recommendedName>
</protein>
<accession>A0ABU0JLK4</accession>
<dbReference type="InterPro" id="IPR001851">
    <property type="entry name" value="ABC_transp_permease"/>
</dbReference>
<keyword evidence="3" id="KW-0813">Transport</keyword>
<dbReference type="CDD" id="cd06579">
    <property type="entry name" value="TM_PBP1_transp_AraH_like"/>
    <property type="match status" value="1"/>
</dbReference>
<feature type="transmembrane region" description="Helical" evidence="11">
    <location>
        <begin position="159"/>
        <end position="180"/>
    </location>
</feature>
<proteinExistence type="predicted"/>
<gene>
    <name evidence="12" type="ORF">QO011_008218</name>
</gene>
<feature type="transmembrane region" description="Helical" evidence="11">
    <location>
        <begin position="118"/>
        <end position="138"/>
    </location>
</feature>
<dbReference type="Pfam" id="PF02653">
    <property type="entry name" value="BPD_transp_2"/>
    <property type="match status" value="1"/>
</dbReference>
<comment type="subcellular location">
    <subcellularLocation>
        <location evidence="1">Cell membrane</location>
        <topology evidence="1">Multi-pass membrane protein</topology>
    </subcellularLocation>
</comment>
<evidence type="ECO:0000256" key="11">
    <source>
        <dbReference type="SAM" id="Phobius"/>
    </source>
</evidence>
<keyword evidence="13" id="KW-1185">Reference proteome</keyword>
<sequence>MIGMKPAAAMVRYPVWAAVLLLYAIAAAVSPAMLKPDQVLNILQVTAFLGLAATGQTIALLVGGIDLSIAGVVTTTNIVATSLMLGQNGNIPAALACCLALGIAVGLVNGVLVAVLRVAPIIATLAINSILFGAALVYTGGAPRGASAPGFNAVGQGSVLGLPASALCWIAVALAVAFVLRRTTFGRWLYAVGANETAARLMGVPTRAVLVAAYTLSAVLAVLAGLLVTAYVGNPSLGIGNQFLLTSVVAAVVGGTALTGGIGSVVTTLAGALFVTELNSFTNIAQASTGAQYVIQGILIAVSVVVYRLLAERAASQEPPQGQRGRKDA</sequence>
<evidence type="ECO:0000256" key="2">
    <source>
        <dbReference type="ARBA" id="ARBA00011262"/>
    </source>
</evidence>
<reference evidence="12 13" key="1">
    <citation type="submission" date="2023-07" db="EMBL/GenBank/DDBJ databases">
        <title>Genomic Encyclopedia of Type Strains, Phase IV (KMG-IV): sequencing the most valuable type-strain genomes for metagenomic binning, comparative biology and taxonomic classification.</title>
        <authorList>
            <person name="Goeker M."/>
        </authorList>
    </citation>
    <scope>NUCLEOTIDE SEQUENCE [LARGE SCALE GENOMIC DNA]</scope>
    <source>
        <strain evidence="12 13">DSM 19619</strain>
    </source>
</reference>
<evidence type="ECO:0000256" key="9">
    <source>
        <dbReference type="ARBA" id="ARBA00025439"/>
    </source>
</evidence>
<evidence type="ECO:0000256" key="7">
    <source>
        <dbReference type="ARBA" id="ARBA00022989"/>
    </source>
</evidence>
<evidence type="ECO:0000256" key="10">
    <source>
        <dbReference type="ARBA" id="ARBA00039381"/>
    </source>
</evidence>
<keyword evidence="7 11" id="KW-1133">Transmembrane helix</keyword>
<evidence type="ECO:0000256" key="1">
    <source>
        <dbReference type="ARBA" id="ARBA00004651"/>
    </source>
</evidence>